<proteinExistence type="predicted"/>
<protein>
    <submittedName>
        <fullName evidence="1">Aprataxin-like protein</fullName>
    </submittedName>
</protein>
<dbReference type="EMBL" id="JALBCA010000025">
    <property type="protein sequence ID" value="KAI2389268.1"/>
    <property type="molecule type" value="Genomic_DNA"/>
</dbReference>
<reference evidence="1" key="1">
    <citation type="journal article" date="2022" name="bioRxiv">
        <title>Population genetic analysis of Ophidiomyces ophidiicola, the causative agent of snake fungal disease, indicates recent introductions to the USA.</title>
        <authorList>
            <person name="Ladner J.T."/>
            <person name="Palmer J.M."/>
            <person name="Ettinger C.L."/>
            <person name="Stajich J.E."/>
            <person name="Farrell T.M."/>
            <person name="Glorioso B.M."/>
            <person name="Lawson B."/>
            <person name="Price S.J."/>
            <person name="Stengle A.G."/>
            <person name="Grear D.A."/>
            <person name="Lorch J.M."/>
        </authorList>
    </citation>
    <scope>NUCLEOTIDE SEQUENCE</scope>
    <source>
        <strain evidence="1">NWHC 24266-5</strain>
    </source>
</reference>
<gene>
    <name evidence="1" type="primary">HNT3</name>
    <name evidence="1" type="ORF">LOY88_002235</name>
</gene>
<comment type="caution">
    <text evidence="1">The sequence shown here is derived from an EMBL/GenBank/DDBJ whole genome shotgun (WGS) entry which is preliminary data.</text>
</comment>
<accession>A0ACB8V316</accession>
<sequence>MGAGGDPLNAFTVLMSQKPKIASKSSHPVHPSATSPHVFQGRDALGTYIKHPESTPGVVYYNDDFVAITDLYPKSSLHLLLLPRDPSKSRLHPFDAFEDREFLAKVRDETMKLRSLAVSELRRMYGKTSRSEAARLEAMDADPPPNELPPGRDWEKEISCGVHAHPSMNHLHVHVISRDRHSPSLKHKKHYNSFFTPFFVPILDFPLDIDDARRHPGREGYLQRDLECWRCGMSFGNKFTKFKDHLEQEFNTWKTL</sequence>
<organism evidence="1">
    <name type="scientific">Ophidiomyces ophidiicola</name>
    <dbReference type="NCBI Taxonomy" id="1387563"/>
    <lineage>
        <taxon>Eukaryota</taxon>
        <taxon>Fungi</taxon>
        <taxon>Dikarya</taxon>
        <taxon>Ascomycota</taxon>
        <taxon>Pezizomycotina</taxon>
        <taxon>Eurotiomycetes</taxon>
        <taxon>Eurotiomycetidae</taxon>
        <taxon>Onygenales</taxon>
        <taxon>Onygenaceae</taxon>
        <taxon>Ophidiomyces</taxon>
    </lineage>
</organism>
<name>A0ACB8V316_9EURO</name>
<evidence type="ECO:0000313" key="1">
    <source>
        <dbReference type="EMBL" id="KAI2389268.1"/>
    </source>
</evidence>